<dbReference type="EMBL" id="AP014809">
    <property type="protein sequence ID" value="BAU92512.1"/>
    <property type="molecule type" value="Genomic_DNA"/>
</dbReference>
<evidence type="ECO:0000313" key="2">
    <source>
        <dbReference type="Proteomes" id="UP000218288"/>
    </source>
</evidence>
<gene>
    <name evidence="1" type="ORF">MPPM_3907</name>
</gene>
<evidence type="ECO:0008006" key="3">
    <source>
        <dbReference type="Google" id="ProtNLM"/>
    </source>
</evidence>
<dbReference type="AlphaFoldDB" id="A0A161JMR8"/>
<accession>A0A161JMR8</accession>
<protein>
    <recommendedName>
        <fullName evidence="3">NTP pyrophosphohydrolase MazG putative catalytic core domain-containing protein</fullName>
    </recommendedName>
</protein>
<organism evidence="1 2">
    <name type="scientific">Methylorubrum populi</name>
    <dbReference type="NCBI Taxonomy" id="223967"/>
    <lineage>
        <taxon>Bacteria</taxon>
        <taxon>Pseudomonadati</taxon>
        <taxon>Pseudomonadota</taxon>
        <taxon>Alphaproteobacteria</taxon>
        <taxon>Hyphomicrobiales</taxon>
        <taxon>Methylobacteriaceae</taxon>
        <taxon>Methylorubrum</taxon>
    </lineage>
</organism>
<dbReference type="Proteomes" id="UP000218288">
    <property type="component" value="Chromosome"/>
</dbReference>
<dbReference type="RefSeq" id="WP_096486438.1">
    <property type="nucleotide sequence ID" value="NZ_AP014809.1"/>
</dbReference>
<sequence length="105" mass="11401">MTETEHLLLCLAEECDEVGQRVMKALRFGLDEVQPGQPHSNAARITHELHDLISVAAILSDMGVIPNPYPINAVVEAKAQKIAKFMEIGRREGVLVQASTLTPGA</sequence>
<dbReference type="OrthoDB" id="7373098at2"/>
<proteinExistence type="predicted"/>
<evidence type="ECO:0000313" key="1">
    <source>
        <dbReference type="EMBL" id="BAU92512.1"/>
    </source>
</evidence>
<reference evidence="1 2" key="1">
    <citation type="journal article" date="2016" name="Genome Announc.">
        <title>Complete Genome Sequence of Methylobacterium populi P-1M, Isolated from Pink-Pigmented Household Biofilm.</title>
        <authorList>
            <person name="Morohoshi T."/>
            <person name="Ikeda T."/>
        </authorList>
    </citation>
    <scope>NUCLEOTIDE SEQUENCE [LARGE SCALE GENOMIC DNA]</scope>
    <source>
        <strain evidence="1 2">P-1M</strain>
    </source>
</reference>
<name>A0A161JMR8_9HYPH</name>